<gene>
    <name evidence="3" type="primary">tmem102</name>
</gene>
<name>A0A673CH19_9TELE</name>
<reference evidence="3" key="1">
    <citation type="submission" date="2019-06" db="EMBL/GenBank/DDBJ databases">
        <authorList>
            <consortium name="Wellcome Sanger Institute Data Sharing"/>
        </authorList>
    </citation>
    <scope>NUCLEOTIDE SEQUENCE [LARGE SCALE GENOMIC DNA]</scope>
</reference>
<dbReference type="PANTHER" id="PTHR10656">
    <property type="entry name" value="CELL FATE DETERMINING PROTEIN MAB21-RELATED"/>
    <property type="match status" value="1"/>
</dbReference>
<dbReference type="PANTHER" id="PTHR10656:SF48">
    <property type="entry name" value="TRANSMEMBRANE PROTEIN 102"/>
    <property type="match status" value="1"/>
</dbReference>
<feature type="region of interest" description="Disordered" evidence="1">
    <location>
        <begin position="406"/>
        <end position="432"/>
    </location>
</feature>
<dbReference type="Gene3D" id="1.10.1410.40">
    <property type="match status" value="1"/>
</dbReference>
<dbReference type="Proteomes" id="UP000472271">
    <property type="component" value="Chromosome 18"/>
</dbReference>
<reference evidence="3" key="2">
    <citation type="submission" date="2025-08" db="UniProtKB">
        <authorList>
            <consortium name="Ensembl"/>
        </authorList>
    </citation>
    <scope>IDENTIFICATION</scope>
</reference>
<evidence type="ECO:0000313" key="4">
    <source>
        <dbReference type="Proteomes" id="UP000472271"/>
    </source>
</evidence>
<dbReference type="InterPro" id="IPR024810">
    <property type="entry name" value="MAB21L/cGLR"/>
</dbReference>
<organism evidence="3 4">
    <name type="scientific">Sphaeramia orbicularis</name>
    <name type="common">orbiculate cardinalfish</name>
    <dbReference type="NCBI Taxonomy" id="375764"/>
    <lineage>
        <taxon>Eukaryota</taxon>
        <taxon>Metazoa</taxon>
        <taxon>Chordata</taxon>
        <taxon>Craniata</taxon>
        <taxon>Vertebrata</taxon>
        <taxon>Euteleostomi</taxon>
        <taxon>Actinopterygii</taxon>
        <taxon>Neopterygii</taxon>
        <taxon>Teleostei</taxon>
        <taxon>Neoteleostei</taxon>
        <taxon>Acanthomorphata</taxon>
        <taxon>Gobiaria</taxon>
        <taxon>Kurtiformes</taxon>
        <taxon>Apogonoidei</taxon>
        <taxon>Apogonidae</taxon>
        <taxon>Apogoninae</taxon>
        <taxon>Sphaeramia</taxon>
    </lineage>
</organism>
<accession>A0A673CH19</accession>
<dbReference type="FunCoup" id="A0A673CH19">
    <property type="interactions" value="19"/>
</dbReference>
<evidence type="ECO:0000256" key="1">
    <source>
        <dbReference type="SAM" id="MobiDB-lite"/>
    </source>
</evidence>
<feature type="domain" description="Mab-21-like HhH/H2TH-like" evidence="2">
    <location>
        <begin position="308"/>
        <end position="385"/>
    </location>
</feature>
<proteinExistence type="predicted"/>
<feature type="region of interest" description="Disordered" evidence="1">
    <location>
        <begin position="166"/>
        <end position="191"/>
    </location>
</feature>
<keyword evidence="4" id="KW-1185">Reference proteome</keyword>
<reference evidence="3" key="3">
    <citation type="submission" date="2025-09" db="UniProtKB">
        <authorList>
            <consortium name="Ensembl"/>
        </authorList>
    </citation>
    <scope>IDENTIFICATION</scope>
</reference>
<dbReference type="InterPro" id="IPR046906">
    <property type="entry name" value="Mab-21_HhH/H2TH-like"/>
</dbReference>
<dbReference type="Pfam" id="PF20266">
    <property type="entry name" value="Mab-21_C"/>
    <property type="match status" value="1"/>
</dbReference>
<sequence length="475" mass="52670">MDSLMSAVAPRSPAPAKKLSEVDFRSGAALDQLSTQVSELVVLEQGEFGDQTALEVHTAKDFIFNMLGLVQKVDQRLPVANEYLLLSGGAREGVLDLNPEDLGDYAKGADFDLDFTLLVPALKLHDRNQPVTLDMRHSPPCHSWLSLRLCDSNILSRWSICCQEENGLPPEEEEEEEEEAEMGPAPPLDSPQSLDGCYFSPTLVTDWFWGVVSEAVEELRRSPQRGIPTPERLEPLPSSILPPFEEAISGFYLLPCCSPLGGRPDREWRLAFSRSEVQLKKCIPFPMAQAFQAAKAVLSRILARPRTGLSLYHLRTLLFWACDRLPAAYLSCPDSDTPGRLLLGLLDDLAHCILGKNCPNYFLPQCNMLEHLTDSQALLVARKLAHVRSDPSEHLRAALDQAQQAGQLKKELTASTNGHSSPGHHPANGIISPSEDKLAQRLQQLVTENPGKSISVFLNPDDVTRPHFRIDDKFY</sequence>
<protein>
    <submittedName>
        <fullName evidence="3">Transmembrane protein 102</fullName>
    </submittedName>
</protein>
<evidence type="ECO:0000259" key="2">
    <source>
        <dbReference type="Pfam" id="PF20266"/>
    </source>
</evidence>
<dbReference type="InParanoid" id="A0A673CH19"/>
<feature type="compositionally biased region" description="Acidic residues" evidence="1">
    <location>
        <begin position="170"/>
        <end position="181"/>
    </location>
</feature>
<dbReference type="Ensembl" id="ENSSORT00005053842.1">
    <property type="protein sequence ID" value="ENSSORP00005052594.1"/>
    <property type="gene ID" value="ENSSORG00005023696.1"/>
</dbReference>
<dbReference type="SMART" id="SM01265">
    <property type="entry name" value="Mab-21"/>
    <property type="match status" value="1"/>
</dbReference>
<dbReference type="AlphaFoldDB" id="A0A673CH19"/>
<evidence type="ECO:0000313" key="3">
    <source>
        <dbReference type="Ensembl" id="ENSSORP00005052594.1"/>
    </source>
</evidence>